<dbReference type="Proteomes" id="UP000224915">
    <property type="component" value="Unassembled WGS sequence"/>
</dbReference>
<dbReference type="EMBL" id="PDJD01000001">
    <property type="protein sequence ID" value="PFG20247.1"/>
    <property type="molecule type" value="Genomic_DNA"/>
</dbReference>
<accession>A0A2A9D0N3</accession>
<sequence length="82" mass="9002">MRTTITLTPDADAIIRRAMAERGLTFKEAVNDAILRSSATPSTVDLTWPTYDLEFRFDPTKSSEALAALDDEDAVAKLERGA</sequence>
<organism evidence="1 2">
    <name type="scientific">Serinibacter salmoneus</name>
    <dbReference type="NCBI Taxonomy" id="556530"/>
    <lineage>
        <taxon>Bacteria</taxon>
        <taxon>Bacillati</taxon>
        <taxon>Actinomycetota</taxon>
        <taxon>Actinomycetes</taxon>
        <taxon>Micrococcales</taxon>
        <taxon>Beutenbergiaceae</taxon>
        <taxon>Serinibacter</taxon>
    </lineage>
</organism>
<gene>
    <name evidence="1" type="ORF">ATL40_1844</name>
</gene>
<protein>
    <recommendedName>
        <fullName evidence="3">Antitoxin</fullName>
    </recommendedName>
</protein>
<reference evidence="1 2" key="1">
    <citation type="submission" date="2017-10" db="EMBL/GenBank/DDBJ databases">
        <title>Sequencing the genomes of 1000 actinobacteria strains.</title>
        <authorList>
            <person name="Klenk H.-P."/>
        </authorList>
    </citation>
    <scope>NUCLEOTIDE SEQUENCE [LARGE SCALE GENOMIC DNA]</scope>
    <source>
        <strain evidence="1 2">DSM 21801</strain>
    </source>
</reference>
<evidence type="ECO:0008006" key="3">
    <source>
        <dbReference type="Google" id="ProtNLM"/>
    </source>
</evidence>
<evidence type="ECO:0000313" key="2">
    <source>
        <dbReference type="Proteomes" id="UP000224915"/>
    </source>
</evidence>
<dbReference type="OrthoDB" id="3579062at2"/>
<comment type="caution">
    <text evidence="1">The sequence shown here is derived from an EMBL/GenBank/DDBJ whole genome shotgun (WGS) entry which is preliminary data.</text>
</comment>
<dbReference type="RefSeq" id="WP_098469259.1">
    <property type="nucleotide sequence ID" value="NZ_PDJD01000001.1"/>
</dbReference>
<keyword evidence="2" id="KW-1185">Reference proteome</keyword>
<dbReference type="AlphaFoldDB" id="A0A2A9D0N3"/>
<proteinExistence type="predicted"/>
<evidence type="ECO:0000313" key="1">
    <source>
        <dbReference type="EMBL" id="PFG20247.1"/>
    </source>
</evidence>
<name>A0A2A9D0N3_9MICO</name>